<dbReference type="AlphaFoldDB" id="A0A133KRQ5"/>
<protein>
    <submittedName>
        <fullName evidence="1">Uncharacterized protein</fullName>
    </submittedName>
</protein>
<proteinExistence type="predicted"/>
<dbReference type="PATRIC" id="fig|1681.53.peg.400"/>
<organism evidence="1 2">
    <name type="scientific">Bifidobacterium bifidum</name>
    <dbReference type="NCBI Taxonomy" id="1681"/>
    <lineage>
        <taxon>Bacteria</taxon>
        <taxon>Bacillati</taxon>
        <taxon>Actinomycetota</taxon>
        <taxon>Actinomycetes</taxon>
        <taxon>Bifidobacteriales</taxon>
        <taxon>Bifidobacteriaceae</taxon>
        <taxon>Bifidobacterium</taxon>
    </lineage>
</organism>
<evidence type="ECO:0000313" key="2">
    <source>
        <dbReference type="Proteomes" id="UP000070092"/>
    </source>
</evidence>
<dbReference type="Proteomes" id="UP000070092">
    <property type="component" value="Unassembled WGS sequence"/>
</dbReference>
<comment type="caution">
    <text evidence="1">The sequence shown here is derived from an EMBL/GenBank/DDBJ whole genome shotgun (WGS) entry which is preliminary data.</text>
</comment>
<dbReference type="EMBL" id="LRPO01000016">
    <property type="protein sequence ID" value="KWZ82329.1"/>
    <property type="molecule type" value="Genomic_DNA"/>
</dbReference>
<accession>A0A133KRQ5</accession>
<gene>
    <name evidence="1" type="ORF">HMPREF3196_00411</name>
</gene>
<sequence>MTPLSRGRLSAEASRAHVLRQFIENSRGRGAHKTVVFIGAVRGPVVYL</sequence>
<reference evidence="1 2" key="1">
    <citation type="submission" date="2016-01" db="EMBL/GenBank/DDBJ databases">
        <authorList>
            <person name="Oliw E.H."/>
        </authorList>
    </citation>
    <scope>NUCLEOTIDE SEQUENCE [LARGE SCALE GENOMIC DNA]</scope>
    <source>
        <strain evidence="1 2">MJR8628B</strain>
    </source>
</reference>
<evidence type="ECO:0000313" key="1">
    <source>
        <dbReference type="EMBL" id="KWZ82329.1"/>
    </source>
</evidence>
<name>A0A133KRQ5_BIFBI</name>